<dbReference type="AlphaFoldDB" id="A0A5Q2FD56"/>
<proteinExistence type="predicted"/>
<dbReference type="EMBL" id="CP045725">
    <property type="protein sequence ID" value="QGF24739.1"/>
    <property type="molecule type" value="Genomic_DNA"/>
</dbReference>
<dbReference type="KEGG" id="rain:Rai3103_15120"/>
<gene>
    <name evidence="1" type="ORF">Rai3103_15120</name>
</gene>
<dbReference type="Proteomes" id="UP000386847">
    <property type="component" value="Chromosome"/>
</dbReference>
<protein>
    <submittedName>
        <fullName evidence="1">Uncharacterized protein</fullName>
    </submittedName>
</protein>
<reference evidence="1 2" key="1">
    <citation type="submission" date="2019-10" db="EMBL/GenBank/DDBJ databases">
        <title>Genomic analysis of Raineyella sp. CBA3103.</title>
        <authorList>
            <person name="Roh S.W."/>
        </authorList>
    </citation>
    <scope>NUCLEOTIDE SEQUENCE [LARGE SCALE GENOMIC DNA]</scope>
    <source>
        <strain evidence="1 2">CBA3103</strain>
    </source>
</reference>
<keyword evidence="2" id="KW-1185">Reference proteome</keyword>
<sequence length="105" mass="11549">MPVPKTTFDRATVEKMIDAAVRQAAARQKAELARLRAELEQARKGAVAADTVLLKRAPRNAARRAKQTHLEHLERMAASVSDRQLQAGYRELGAAVRAELDTTTS</sequence>
<organism evidence="1 2">
    <name type="scientific">Raineyella fluvialis</name>
    <dbReference type="NCBI Taxonomy" id="2662261"/>
    <lineage>
        <taxon>Bacteria</taxon>
        <taxon>Bacillati</taxon>
        <taxon>Actinomycetota</taxon>
        <taxon>Actinomycetes</taxon>
        <taxon>Propionibacteriales</taxon>
        <taxon>Propionibacteriaceae</taxon>
        <taxon>Raineyella</taxon>
    </lineage>
</organism>
<evidence type="ECO:0000313" key="1">
    <source>
        <dbReference type="EMBL" id="QGF24739.1"/>
    </source>
</evidence>
<evidence type="ECO:0000313" key="2">
    <source>
        <dbReference type="Proteomes" id="UP000386847"/>
    </source>
</evidence>
<name>A0A5Q2FD56_9ACTN</name>
<dbReference type="RefSeq" id="WP_153573268.1">
    <property type="nucleotide sequence ID" value="NZ_CP045725.1"/>
</dbReference>
<accession>A0A5Q2FD56</accession>